<organism evidence="3 4">
    <name type="scientific">Cutaneotrichosporon spelunceum</name>
    <dbReference type="NCBI Taxonomy" id="1672016"/>
    <lineage>
        <taxon>Eukaryota</taxon>
        <taxon>Fungi</taxon>
        <taxon>Dikarya</taxon>
        <taxon>Basidiomycota</taxon>
        <taxon>Agaricomycotina</taxon>
        <taxon>Tremellomycetes</taxon>
        <taxon>Trichosporonales</taxon>
        <taxon>Trichosporonaceae</taxon>
        <taxon>Cutaneotrichosporon</taxon>
    </lineage>
</organism>
<dbReference type="AlphaFoldDB" id="A0AAD3TWZ2"/>
<evidence type="ECO:0000313" key="4">
    <source>
        <dbReference type="Proteomes" id="UP001222932"/>
    </source>
</evidence>
<reference evidence="3" key="1">
    <citation type="journal article" date="2023" name="BMC Genomics">
        <title>Chromosome-level genome assemblies of Cutaneotrichosporon spp. (Trichosporonales, Basidiomycota) reveal imbalanced evolution between nucleotide sequences and chromosome synteny.</title>
        <authorList>
            <person name="Kobayashi Y."/>
            <person name="Kayamori A."/>
            <person name="Aoki K."/>
            <person name="Shiwa Y."/>
            <person name="Matsutani M."/>
            <person name="Fujita N."/>
            <person name="Sugita T."/>
            <person name="Iwasaki W."/>
            <person name="Tanaka N."/>
            <person name="Takashima M."/>
        </authorList>
    </citation>
    <scope>NUCLEOTIDE SEQUENCE</scope>
    <source>
        <strain evidence="3">HIS016</strain>
    </source>
</reference>
<comment type="caution">
    <text evidence="3">The sequence shown here is derived from an EMBL/GenBank/DDBJ whole genome shotgun (WGS) entry which is preliminary data.</text>
</comment>
<protein>
    <recommendedName>
        <fullName evidence="5">Peptidase M48 domain-containing protein</fullName>
    </recommendedName>
</protein>
<feature type="region of interest" description="Disordered" evidence="1">
    <location>
        <begin position="22"/>
        <end position="41"/>
    </location>
</feature>
<gene>
    <name evidence="3" type="ORF">CspeluHIS016_0504380</name>
</gene>
<dbReference type="Proteomes" id="UP001222932">
    <property type="component" value="Unassembled WGS sequence"/>
</dbReference>
<reference evidence="3" key="2">
    <citation type="submission" date="2023-06" db="EMBL/GenBank/DDBJ databases">
        <authorList>
            <person name="Kobayashi Y."/>
            <person name="Kayamori A."/>
            <person name="Aoki K."/>
            <person name="Shiwa Y."/>
            <person name="Fujita N."/>
            <person name="Sugita T."/>
            <person name="Iwasaki W."/>
            <person name="Tanaka N."/>
            <person name="Takashima M."/>
        </authorList>
    </citation>
    <scope>NUCLEOTIDE SEQUENCE</scope>
    <source>
        <strain evidence="3">HIS016</strain>
    </source>
</reference>
<keyword evidence="4" id="KW-1185">Reference proteome</keyword>
<keyword evidence="2" id="KW-0732">Signal</keyword>
<feature type="chain" id="PRO_5042280620" description="Peptidase M48 domain-containing protein" evidence="2">
    <location>
        <begin position="19"/>
        <end position="347"/>
    </location>
</feature>
<evidence type="ECO:0000256" key="2">
    <source>
        <dbReference type="SAM" id="SignalP"/>
    </source>
</evidence>
<accession>A0AAD3TWZ2</accession>
<feature type="compositionally biased region" description="Polar residues" evidence="1">
    <location>
        <begin position="28"/>
        <end position="38"/>
    </location>
</feature>
<name>A0AAD3TWZ2_9TREE</name>
<evidence type="ECO:0008006" key="5">
    <source>
        <dbReference type="Google" id="ProtNLM"/>
    </source>
</evidence>
<proteinExistence type="predicted"/>
<evidence type="ECO:0000313" key="3">
    <source>
        <dbReference type="EMBL" id="GMK58406.1"/>
    </source>
</evidence>
<dbReference type="EMBL" id="BTCM01000005">
    <property type="protein sequence ID" value="GMK58406.1"/>
    <property type="molecule type" value="Genomic_DNA"/>
</dbReference>
<feature type="signal peptide" evidence="2">
    <location>
        <begin position="1"/>
        <end position="18"/>
    </location>
</feature>
<sequence length="347" mass="35702">MRLLLAVTLFVGIAGVAGAPAKCKKKTGSNAPASTAAGSSAVPGGSVVLLPSGSVVPSGAASSRAAPTSASAAGSGSPSLNANVALATAPAGPNATANVDMPSSNKVAGTGPLFDAAQSLIERSKALASMSEADIFAAIGQPTLVGDAQHHPLLREALANTTRLSVMHAQQVRDVISWKVPISCTTAAQASTYSGGEVIFLHSMITDTSETVVTHELAHAVFDHQGFLNATDEAVKNAGLDESYGDVATMINEGFATLWANHALVYVNPANVRQFDAAEWNKRTQKTTRDALEWILDGDDGTARAWQANLAVSRVTVDKMSLIVAVADSIIFPKLGELYSLGQARGV</sequence>
<evidence type="ECO:0000256" key="1">
    <source>
        <dbReference type="SAM" id="MobiDB-lite"/>
    </source>
</evidence>